<organism evidence="3 4">
    <name type="scientific">Paenibacillus thalictri</name>
    <dbReference type="NCBI Taxonomy" id="2527873"/>
    <lineage>
        <taxon>Bacteria</taxon>
        <taxon>Bacillati</taxon>
        <taxon>Bacillota</taxon>
        <taxon>Bacilli</taxon>
        <taxon>Bacillales</taxon>
        <taxon>Paenibacillaceae</taxon>
        <taxon>Paenibacillus</taxon>
    </lineage>
</organism>
<accession>A0A4Q9DFZ0</accession>
<evidence type="ECO:0000259" key="2">
    <source>
        <dbReference type="Pfam" id="PF12697"/>
    </source>
</evidence>
<dbReference type="OrthoDB" id="256394at2"/>
<dbReference type="EMBL" id="SIRE01000041">
    <property type="protein sequence ID" value="TBL69119.1"/>
    <property type="molecule type" value="Genomic_DNA"/>
</dbReference>
<dbReference type="SUPFAM" id="SSF53474">
    <property type="entry name" value="alpha/beta-Hydrolases"/>
    <property type="match status" value="1"/>
</dbReference>
<dbReference type="InterPro" id="IPR000073">
    <property type="entry name" value="AB_hydrolase_1"/>
</dbReference>
<feature type="compositionally biased region" description="Low complexity" evidence="1">
    <location>
        <begin position="1"/>
        <end position="15"/>
    </location>
</feature>
<dbReference type="Pfam" id="PF12697">
    <property type="entry name" value="Abhydrolase_6"/>
    <property type="match status" value="1"/>
</dbReference>
<proteinExistence type="predicted"/>
<evidence type="ECO:0000256" key="1">
    <source>
        <dbReference type="SAM" id="MobiDB-lite"/>
    </source>
</evidence>
<reference evidence="3 4" key="1">
    <citation type="submission" date="2019-02" db="EMBL/GenBank/DDBJ databases">
        <title>Paenibacillus sp. nov., isolated from surface-sterilized tissue of Thalictrum simplex L.</title>
        <authorList>
            <person name="Tuo L."/>
        </authorList>
    </citation>
    <scope>NUCLEOTIDE SEQUENCE [LARGE SCALE GENOMIC DNA]</scope>
    <source>
        <strain evidence="3 4">N2SHLJ1</strain>
    </source>
</reference>
<dbReference type="InterPro" id="IPR029058">
    <property type="entry name" value="AB_hydrolase_fold"/>
</dbReference>
<evidence type="ECO:0000313" key="3">
    <source>
        <dbReference type="EMBL" id="TBL69119.1"/>
    </source>
</evidence>
<protein>
    <submittedName>
        <fullName evidence="3">Alpha/beta fold hydrolase</fullName>
    </submittedName>
</protein>
<dbReference type="CDD" id="cd12810">
    <property type="entry name" value="Esterase_713_like-3"/>
    <property type="match status" value="1"/>
</dbReference>
<name>A0A4Q9DFZ0_9BACL</name>
<dbReference type="InterPro" id="IPR050228">
    <property type="entry name" value="Carboxylesterase_BioH"/>
</dbReference>
<keyword evidence="4" id="KW-1185">Reference proteome</keyword>
<keyword evidence="3" id="KW-0378">Hydrolase</keyword>
<feature type="domain" description="AB hydrolase-1" evidence="2">
    <location>
        <begin position="93"/>
        <end position="260"/>
    </location>
</feature>
<feature type="region of interest" description="Disordered" evidence="1">
    <location>
        <begin position="1"/>
        <end position="20"/>
    </location>
</feature>
<dbReference type="PANTHER" id="PTHR43194:SF4">
    <property type="entry name" value="AB HYDROLASE-1 DOMAIN-CONTAINING PROTEIN"/>
    <property type="match status" value="1"/>
</dbReference>
<dbReference type="PANTHER" id="PTHR43194">
    <property type="entry name" value="HYDROLASE ALPHA/BETA FOLD FAMILY"/>
    <property type="match status" value="1"/>
</dbReference>
<evidence type="ECO:0000313" key="4">
    <source>
        <dbReference type="Proteomes" id="UP000293142"/>
    </source>
</evidence>
<dbReference type="AlphaFoldDB" id="A0A4Q9DFZ0"/>
<dbReference type="GO" id="GO:0016787">
    <property type="term" value="F:hydrolase activity"/>
    <property type="evidence" value="ECO:0007669"/>
    <property type="project" value="UniProtKB-KW"/>
</dbReference>
<dbReference type="Gene3D" id="3.40.50.1820">
    <property type="entry name" value="alpha/beta hydrolase"/>
    <property type="match status" value="1"/>
</dbReference>
<sequence>MATSSGAVASAAACSDPDTSKVDAANAQSGKNAILTIEKQGSFSVGGTVIEVPGTYESQNFDNWKPYPEGQTYHGDHASVFYQIPQNARDLSMVFLHGAGQSARTWQTTPDGRDGFQNIFLKRGFGTYLIDQPRRGQAGRSTVEAQITPVADEQMWFEVWRMGHWPKYSENVQFPQDEASLEQFFQWMTPNTGNFDANLVAGATAKVFDKSGAGILVTHSQGGLPGWMAATQTDKIAAVAAYEPGNYLFPENEVPEALPSRTGALQGIGVPMDEFKKLTGIPIVIYFGDYIPEVNEVSDDLGAENWRVRQELGRKFVETVNKYGGDATLVELPKIGVHGNTHFLFAELNNVELANLLSDWMKEKGLDKSK</sequence>
<gene>
    <name evidence="3" type="ORF">EYB31_36995</name>
</gene>
<comment type="caution">
    <text evidence="3">The sequence shown here is derived from an EMBL/GenBank/DDBJ whole genome shotgun (WGS) entry which is preliminary data.</text>
</comment>
<dbReference type="Proteomes" id="UP000293142">
    <property type="component" value="Unassembled WGS sequence"/>
</dbReference>